<gene>
    <name evidence="2" type="ORF">FDENT_2287</name>
</gene>
<sequence>MSIAAAVATALEQYEFDEETGFNRQADSELPCLHCVLSAHRDGRLLLLLSKRSNLPPTEFTLASRSTAIRLSRKTFADTVPAYARESPEADACVAALERLPTAFETPVDVENDRKKAKFTPTELPDGSPVRRGVAQATPQKRQRALREDDDELEESSIRDSEAPESMALSPAMRKSRLLAELRHQTQPVAVNPPVQDRYTTDFGGFRTQALSKQTERFLRAYNIDTNSLHWCEVYSQTRGDEPVAIVKATGRGGVVGISELERNNDQSIADTESRMSEVACLCSSHPWAVAVSIFPEGHSGRYDCQSGNETCGLGGHPPTAEGTAHTSAL</sequence>
<reference evidence="2 3" key="1">
    <citation type="submission" date="2020-05" db="EMBL/GenBank/DDBJ databases">
        <title>Identification and distribution of gene clusters putatively required for synthesis of sphingolipid metabolism inhibitors in phylogenetically diverse species of the filamentous fungus Fusarium.</title>
        <authorList>
            <person name="Kim H.-S."/>
            <person name="Busman M."/>
            <person name="Brown D.W."/>
            <person name="Divon H."/>
            <person name="Uhlig S."/>
            <person name="Proctor R.H."/>
        </authorList>
    </citation>
    <scope>NUCLEOTIDE SEQUENCE [LARGE SCALE GENOMIC DNA]</scope>
    <source>
        <strain evidence="2 3">NRRL 25311</strain>
    </source>
</reference>
<keyword evidence="3" id="KW-1185">Reference proteome</keyword>
<organism evidence="2 3">
    <name type="scientific">Fusarium denticulatum</name>
    <dbReference type="NCBI Taxonomy" id="48507"/>
    <lineage>
        <taxon>Eukaryota</taxon>
        <taxon>Fungi</taxon>
        <taxon>Dikarya</taxon>
        <taxon>Ascomycota</taxon>
        <taxon>Pezizomycotina</taxon>
        <taxon>Sordariomycetes</taxon>
        <taxon>Hypocreomycetidae</taxon>
        <taxon>Hypocreales</taxon>
        <taxon>Nectriaceae</taxon>
        <taxon>Fusarium</taxon>
        <taxon>Fusarium fujikuroi species complex</taxon>
    </lineage>
</organism>
<evidence type="ECO:0000313" key="3">
    <source>
        <dbReference type="Proteomes" id="UP000562682"/>
    </source>
</evidence>
<name>A0A8H5XGF8_9HYPO</name>
<feature type="region of interest" description="Disordered" evidence="1">
    <location>
        <begin position="108"/>
        <end position="171"/>
    </location>
</feature>
<proteinExistence type="predicted"/>
<comment type="caution">
    <text evidence="2">The sequence shown here is derived from an EMBL/GenBank/DDBJ whole genome shotgun (WGS) entry which is preliminary data.</text>
</comment>
<dbReference type="AlphaFoldDB" id="A0A8H5XGF8"/>
<accession>A0A8H5XGF8</accession>
<protein>
    <submittedName>
        <fullName evidence="2">Uncharacterized protein</fullName>
    </submittedName>
</protein>
<dbReference type="EMBL" id="JAAOAK010000049">
    <property type="protein sequence ID" value="KAF5693145.1"/>
    <property type="molecule type" value="Genomic_DNA"/>
</dbReference>
<evidence type="ECO:0000256" key="1">
    <source>
        <dbReference type="SAM" id="MobiDB-lite"/>
    </source>
</evidence>
<evidence type="ECO:0000313" key="2">
    <source>
        <dbReference type="EMBL" id="KAF5693145.1"/>
    </source>
</evidence>
<dbReference type="Proteomes" id="UP000562682">
    <property type="component" value="Unassembled WGS sequence"/>
</dbReference>